<dbReference type="STRING" id="349124.Hhal_1516"/>
<keyword evidence="4" id="KW-0573">Peptidoglycan synthesis</keyword>
<accession>A1WX71</accession>
<protein>
    <recommendedName>
        <fullName evidence="7">BioF2-like acetyltransferase domain-containing protein</fullName>
    </recommendedName>
</protein>
<proteinExistence type="inferred from homology"/>
<dbReference type="HOGENOM" id="CLU_042156_0_0_6"/>
<dbReference type="Gene3D" id="3.40.630.30">
    <property type="match status" value="2"/>
</dbReference>
<comment type="similarity">
    <text evidence="1">Belongs to the FemABX family.</text>
</comment>
<reference evidence="9" key="1">
    <citation type="submission" date="2006-12" db="EMBL/GenBank/DDBJ databases">
        <title>Complete sequence of Halorhodospira halophila SL1.</title>
        <authorList>
            <consortium name="US DOE Joint Genome Institute"/>
            <person name="Copeland A."/>
            <person name="Lucas S."/>
            <person name="Lapidus A."/>
            <person name="Barry K."/>
            <person name="Detter J.C."/>
            <person name="Glavina del Rio T."/>
            <person name="Hammon N."/>
            <person name="Israni S."/>
            <person name="Dalin E."/>
            <person name="Tice H."/>
            <person name="Pitluck S."/>
            <person name="Saunders E."/>
            <person name="Brettin T."/>
            <person name="Bruce D."/>
            <person name="Han C."/>
            <person name="Tapia R."/>
            <person name="Schmutz J."/>
            <person name="Larimer F."/>
            <person name="Land M."/>
            <person name="Hauser L."/>
            <person name="Kyrpides N."/>
            <person name="Mikhailova N."/>
            <person name="Hoff W."/>
            <person name="Richardson P."/>
        </authorList>
    </citation>
    <scope>NUCLEOTIDE SEQUENCE [LARGE SCALE GENOMIC DNA]</scope>
    <source>
        <strain evidence="9">DSM 244 / SL1</strain>
    </source>
</reference>
<keyword evidence="6" id="KW-0961">Cell wall biogenesis/degradation</keyword>
<evidence type="ECO:0000259" key="7">
    <source>
        <dbReference type="Pfam" id="PF13480"/>
    </source>
</evidence>
<dbReference type="PANTHER" id="PTHR36174:SF1">
    <property type="entry name" value="LIPID II:GLYCINE GLYCYLTRANSFERASE"/>
    <property type="match status" value="1"/>
</dbReference>
<evidence type="ECO:0000256" key="4">
    <source>
        <dbReference type="ARBA" id="ARBA00022984"/>
    </source>
</evidence>
<dbReference type="EMBL" id="CP000544">
    <property type="protein sequence ID" value="ABM62283.1"/>
    <property type="molecule type" value="Genomic_DNA"/>
</dbReference>
<organism evidence="8 9">
    <name type="scientific">Halorhodospira halophila (strain DSM 244 / SL1)</name>
    <name type="common">Ectothiorhodospira halophila (strain DSM 244 / SL1)</name>
    <dbReference type="NCBI Taxonomy" id="349124"/>
    <lineage>
        <taxon>Bacteria</taxon>
        <taxon>Pseudomonadati</taxon>
        <taxon>Pseudomonadota</taxon>
        <taxon>Gammaproteobacteria</taxon>
        <taxon>Chromatiales</taxon>
        <taxon>Ectothiorhodospiraceae</taxon>
        <taxon>Halorhodospira</taxon>
    </lineage>
</organism>
<keyword evidence="5" id="KW-0012">Acyltransferase</keyword>
<dbReference type="eggNOG" id="COG3146">
    <property type="taxonomic scope" value="Bacteria"/>
</dbReference>
<dbReference type="NCBIfam" id="TIGR03019">
    <property type="entry name" value="pepcterm_femAB"/>
    <property type="match status" value="1"/>
</dbReference>
<evidence type="ECO:0000313" key="8">
    <source>
        <dbReference type="EMBL" id="ABM62283.1"/>
    </source>
</evidence>
<feature type="domain" description="BioF2-like acetyltransferase" evidence="7">
    <location>
        <begin position="152"/>
        <end position="285"/>
    </location>
</feature>
<keyword evidence="3" id="KW-0133">Cell shape</keyword>
<dbReference type="KEGG" id="hha:Hhal_1516"/>
<dbReference type="InterPro" id="IPR038740">
    <property type="entry name" value="BioF2-like_GNAT_dom"/>
</dbReference>
<evidence type="ECO:0000256" key="2">
    <source>
        <dbReference type="ARBA" id="ARBA00022679"/>
    </source>
</evidence>
<evidence type="ECO:0000256" key="6">
    <source>
        <dbReference type="ARBA" id="ARBA00023316"/>
    </source>
</evidence>
<dbReference type="SUPFAM" id="SSF55729">
    <property type="entry name" value="Acyl-CoA N-acyltransferases (Nat)"/>
    <property type="match status" value="2"/>
</dbReference>
<sequence>MDLRVARLEAADEARWDAFVQQSPEATFFHRSGWARVLREAFGHVTEYLYAERDGVIVGVLPLARSKSWLFSDALISTPFCVYGGVVAADESARKALDHAAQERARALGVEFLEYRHRAPVHTEWPRQDALYATFRKSLAADEDANFQAIPRKQRRMVRQGIKAGLEATWEADLDRFHDLYARSVHRLGTPVFPRCYFHLLAETFGDDCRVLMVSHDGKPVTSVLTFYFRDEILPYYGGGLPAAREVAGYDFLYWELMRRGCEEGYRLFDFGRSKKGTGAYHFKRNWGFEPQPLAYEYQLYKRSTIPEHNPLNPRYRQAIRIWQRLPLSVVNRLGPIVVRGLG</sequence>
<dbReference type="OrthoDB" id="9773932at2"/>
<dbReference type="Proteomes" id="UP000000647">
    <property type="component" value="Chromosome"/>
</dbReference>
<gene>
    <name evidence="8" type="ordered locus">Hhal_1516</name>
</gene>
<dbReference type="Pfam" id="PF13480">
    <property type="entry name" value="Acetyltransf_6"/>
    <property type="match status" value="1"/>
</dbReference>
<dbReference type="AlphaFoldDB" id="A1WX71"/>
<name>A1WX71_HALHL</name>
<dbReference type="InterPro" id="IPR016181">
    <property type="entry name" value="Acyl_CoA_acyltransferase"/>
</dbReference>
<dbReference type="InterPro" id="IPR003447">
    <property type="entry name" value="FEMABX"/>
</dbReference>
<dbReference type="GO" id="GO:0016755">
    <property type="term" value="F:aminoacyltransferase activity"/>
    <property type="evidence" value="ECO:0007669"/>
    <property type="project" value="InterPro"/>
</dbReference>
<keyword evidence="9" id="KW-1185">Reference proteome</keyword>
<evidence type="ECO:0000256" key="5">
    <source>
        <dbReference type="ARBA" id="ARBA00023315"/>
    </source>
</evidence>
<dbReference type="RefSeq" id="WP_011814305.1">
    <property type="nucleotide sequence ID" value="NC_008789.1"/>
</dbReference>
<dbReference type="PROSITE" id="PS51191">
    <property type="entry name" value="FEMABX"/>
    <property type="match status" value="1"/>
</dbReference>
<keyword evidence="2" id="KW-0808">Transferase</keyword>
<evidence type="ECO:0000313" key="9">
    <source>
        <dbReference type="Proteomes" id="UP000000647"/>
    </source>
</evidence>
<dbReference type="InterPro" id="IPR050644">
    <property type="entry name" value="PG_Glycine_Bridge_Synth"/>
</dbReference>
<dbReference type="InterPro" id="IPR017469">
    <property type="entry name" value="PEP-CTERM_FemAB-rel"/>
</dbReference>
<dbReference type="GO" id="GO:0008360">
    <property type="term" value="P:regulation of cell shape"/>
    <property type="evidence" value="ECO:0007669"/>
    <property type="project" value="UniProtKB-KW"/>
</dbReference>
<evidence type="ECO:0000256" key="3">
    <source>
        <dbReference type="ARBA" id="ARBA00022960"/>
    </source>
</evidence>
<dbReference type="PANTHER" id="PTHR36174">
    <property type="entry name" value="LIPID II:GLYCINE GLYCYLTRANSFERASE"/>
    <property type="match status" value="1"/>
</dbReference>
<reference evidence="8 9" key="2">
    <citation type="journal article" date="2013" name="Stand. Genomic Sci.">
        <title>Complete genome sequence of Halorhodospira halophila SL1.</title>
        <authorList>
            <person name="Challacombe J.F."/>
            <person name="Majid S."/>
            <person name="Deole R."/>
            <person name="Brettin T.S."/>
            <person name="Bruce D."/>
            <person name="Delano S.F."/>
            <person name="Detter J.C."/>
            <person name="Gleasner C.D."/>
            <person name="Han C.S."/>
            <person name="Misra M."/>
            <person name="Reitenga K.G."/>
            <person name="Mikhailova N."/>
            <person name="Woyke T."/>
            <person name="Pitluck S."/>
            <person name="Nolan M."/>
            <person name="Land M.L."/>
            <person name="Saunders E."/>
            <person name="Tapia R."/>
            <person name="Lapidus A."/>
            <person name="Ivanova N."/>
            <person name="Hoff W.D."/>
        </authorList>
    </citation>
    <scope>NUCLEOTIDE SEQUENCE [LARGE SCALE GENOMIC DNA]</scope>
    <source>
        <strain evidence="9">DSM 244 / SL1</strain>
    </source>
</reference>
<dbReference type="GO" id="GO:0009252">
    <property type="term" value="P:peptidoglycan biosynthetic process"/>
    <property type="evidence" value="ECO:0007669"/>
    <property type="project" value="UniProtKB-KW"/>
</dbReference>
<evidence type="ECO:0000256" key="1">
    <source>
        <dbReference type="ARBA" id="ARBA00009943"/>
    </source>
</evidence>
<dbReference type="GO" id="GO:0071555">
    <property type="term" value="P:cell wall organization"/>
    <property type="evidence" value="ECO:0007669"/>
    <property type="project" value="UniProtKB-KW"/>
</dbReference>